<evidence type="ECO:0000313" key="1">
    <source>
        <dbReference type="EMBL" id="MCG2576129.1"/>
    </source>
</evidence>
<reference evidence="1" key="1">
    <citation type="submission" date="2022-01" db="EMBL/GenBank/DDBJ databases">
        <authorList>
            <person name="Jo J.-H."/>
            <person name="Im W.-T."/>
        </authorList>
    </citation>
    <scope>NUCLEOTIDE SEQUENCE</scope>
    <source>
        <strain evidence="1">XY25</strain>
    </source>
</reference>
<name>A0ABS9JZ62_9RHOO</name>
<keyword evidence="2" id="KW-1185">Reference proteome</keyword>
<dbReference type="EMBL" id="JAKLTN010000001">
    <property type="protein sequence ID" value="MCG2576129.1"/>
    <property type="molecule type" value="Genomic_DNA"/>
</dbReference>
<sequence length="250" mass="27166">MDDLPEDDLEESRAAFAPLLDATAAILPWVAKSRPARFDTKLNERWCDGCKRLDQAWSNRHGTGGDDIRPAIFNLYAIALETADADCLRLGEALAGAADRLEDGDPSPRLIAALTGAIECLHEPDGLEHGAFAERAHHFAERLESAASSLNDSERSTVVDQLFVDEAHEQLEMLRDALAALPPDAYVLASEALKLAQHAEMLEIWGVMHLARQFAECVTRHGSELDSPAARDALDALLHTLSASIDAVVV</sequence>
<organism evidence="1 2">
    <name type="scientific">Dechloromonas hankyongensis</name>
    <dbReference type="NCBI Taxonomy" id="2908002"/>
    <lineage>
        <taxon>Bacteria</taxon>
        <taxon>Pseudomonadati</taxon>
        <taxon>Pseudomonadota</taxon>
        <taxon>Betaproteobacteria</taxon>
        <taxon>Rhodocyclales</taxon>
        <taxon>Azonexaceae</taxon>
        <taxon>Dechloromonas</taxon>
    </lineage>
</organism>
<dbReference type="RefSeq" id="WP_275707736.1">
    <property type="nucleotide sequence ID" value="NZ_JAKLTN010000001.1"/>
</dbReference>
<comment type="caution">
    <text evidence="1">The sequence shown here is derived from an EMBL/GenBank/DDBJ whole genome shotgun (WGS) entry which is preliminary data.</text>
</comment>
<accession>A0ABS9JZ62</accession>
<protein>
    <submittedName>
        <fullName evidence="1">Uncharacterized protein</fullName>
    </submittedName>
</protein>
<gene>
    <name evidence="1" type="ORF">LZ012_03860</name>
</gene>
<evidence type="ECO:0000313" key="2">
    <source>
        <dbReference type="Proteomes" id="UP001165384"/>
    </source>
</evidence>
<proteinExistence type="predicted"/>
<dbReference type="Proteomes" id="UP001165384">
    <property type="component" value="Unassembled WGS sequence"/>
</dbReference>